<dbReference type="Pfam" id="PF20043">
    <property type="entry name" value="DUF6445"/>
    <property type="match status" value="1"/>
</dbReference>
<proteinExistence type="predicted"/>
<sequence length="224" mass="24233">MNHWTTTVVHQGEERSPVLILDGFAPDPAIFVDDAAAREFAPIGPYYPGIRATVPAPLIADLLAALEPLASETFGTGALSVVEAYYSIVTTPPSALAPIQRLPHIDGVGEDRLALLHYLSPDERGGTAFFRQRSTGYESVDRSRYPSYASALQLDVREHGLPDAAYIDGDTPLFACIARHQGCFNRAILYRSNTLHCADLPADLSLSPDPRVGRLTVNTFLSAA</sequence>
<keyword evidence="2" id="KW-1185">Reference proteome</keyword>
<organism evidence="1 2">
    <name type="scientific">Sphingomonas longa</name>
    <dbReference type="NCBI Taxonomy" id="2778730"/>
    <lineage>
        <taxon>Bacteria</taxon>
        <taxon>Pseudomonadati</taxon>
        <taxon>Pseudomonadota</taxon>
        <taxon>Alphaproteobacteria</taxon>
        <taxon>Sphingomonadales</taxon>
        <taxon>Sphingomonadaceae</taxon>
        <taxon>Sphingomonas</taxon>
    </lineage>
</organism>
<gene>
    <name evidence="1" type="ORF">ILT43_12935</name>
</gene>
<dbReference type="Proteomes" id="UP000763641">
    <property type="component" value="Unassembled WGS sequence"/>
</dbReference>
<accession>A0ABS2D8M9</accession>
<name>A0ABS2D8M9_9SPHN</name>
<protein>
    <recommendedName>
        <fullName evidence="3">RES domain-containing protein</fullName>
    </recommendedName>
</protein>
<evidence type="ECO:0000313" key="2">
    <source>
        <dbReference type="Proteomes" id="UP000763641"/>
    </source>
</evidence>
<evidence type="ECO:0008006" key="3">
    <source>
        <dbReference type="Google" id="ProtNLM"/>
    </source>
</evidence>
<dbReference type="InterPro" id="IPR045617">
    <property type="entry name" value="DUF6445"/>
</dbReference>
<dbReference type="EMBL" id="JAFEMC010000003">
    <property type="protein sequence ID" value="MBM6577281.1"/>
    <property type="molecule type" value="Genomic_DNA"/>
</dbReference>
<reference evidence="1 2" key="1">
    <citation type="submission" date="2020-12" db="EMBL/GenBank/DDBJ databases">
        <title>Sphingomonas sp.</title>
        <authorList>
            <person name="Kim M.K."/>
        </authorList>
    </citation>
    <scope>NUCLEOTIDE SEQUENCE [LARGE SCALE GENOMIC DNA]</scope>
    <source>
        <strain evidence="1 2">BT552</strain>
    </source>
</reference>
<comment type="caution">
    <text evidence="1">The sequence shown here is derived from an EMBL/GenBank/DDBJ whole genome shotgun (WGS) entry which is preliminary data.</text>
</comment>
<dbReference type="RefSeq" id="WP_204199375.1">
    <property type="nucleotide sequence ID" value="NZ_JAFEMC010000003.1"/>
</dbReference>
<evidence type="ECO:0000313" key="1">
    <source>
        <dbReference type="EMBL" id="MBM6577281.1"/>
    </source>
</evidence>